<proteinExistence type="predicted"/>
<organism evidence="2 3">
    <name type="scientific">Caerostris extrusa</name>
    <name type="common">Bark spider</name>
    <name type="synonym">Caerostris bankana</name>
    <dbReference type="NCBI Taxonomy" id="172846"/>
    <lineage>
        <taxon>Eukaryota</taxon>
        <taxon>Metazoa</taxon>
        <taxon>Ecdysozoa</taxon>
        <taxon>Arthropoda</taxon>
        <taxon>Chelicerata</taxon>
        <taxon>Arachnida</taxon>
        <taxon>Araneae</taxon>
        <taxon>Araneomorphae</taxon>
        <taxon>Entelegynae</taxon>
        <taxon>Araneoidea</taxon>
        <taxon>Araneidae</taxon>
        <taxon>Caerostris</taxon>
    </lineage>
</organism>
<reference evidence="2 3" key="1">
    <citation type="submission" date="2021-06" db="EMBL/GenBank/DDBJ databases">
        <title>Caerostris extrusa draft genome.</title>
        <authorList>
            <person name="Kono N."/>
            <person name="Arakawa K."/>
        </authorList>
    </citation>
    <scope>NUCLEOTIDE SEQUENCE [LARGE SCALE GENOMIC DNA]</scope>
</reference>
<name>A0AAV4XWQ9_CAEEX</name>
<protein>
    <submittedName>
        <fullName evidence="2">Uncharacterized protein</fullName>
    </submittedName>
</protein>
<keyword evidence="3" id="KW-1185">Reference proteome</keyword>
<evidence type="ECO:0000313" key="3">
    <source>
        <dbReference type="Proteomes" id="UP001054945"/>
    </source>
</evidence>
<dbReference type="Proteomes" id="UP001054945">
    <property type="component" value="Unassembled WGS sequence"/>
</dbReference>
<evidence type="ECO:0000256" key="1">
    <source>
        <dbReference type="SAM" id="MobiDB-lite"/>
    </source>
</evidence>
<sequence length="96" mass="10475">MDRCRSECITAASMVAGPPVTDCLGRGCVTSLVKRNESQPGPSEMRGARNSPPVSRTTHNAIRERGTHNGLKVAPDRWIVLSGNKQNGDERFRKIS</sequence>
<accession>A0AAV4XWQ9</accession>
<dbReference type="AlphaFoldDB" id="A0AAV4XWQ9"/>
<feature type="region of interest" description="Disordered" evidence="1">
    <location>
        <begin position="34"/>
        <end position="70"/>
    </location>
</feature>
<dbReference type="EMBL" id="BPLR01018437">
    <property type="protein sequence ID" value="GIY99580.1"/>
    <property type="molecule type" value="Genomic_DNA"/>
</dbReference>
<gene>
    <name evidence="2" type="ORF">CEXT_469881</name>
</gene>
<comment type="caution">
    <text evidence="2">The sequence shown here is derived from an EMBL/GenBank/DDBJ whole genome shotgun (WGS) entry which is preliminary data.</text>
</comment>
<evidence type="ECO:0000313" key="2">
    <source>
        <dbReference type="EMBL" id="GIY99580.1"/>
    </source>
</evidence>